<dbReference type="GO" id="GO:0008081">
    <property type="term" value="F:phosphoric diester hydrolase activity"/>
    <property type="evidence" value="ECO:0007669"/>
    <property type="project" value="InterPro"/>
</dbReference>
<evidence type="ECO:0000313" key="2">
    <source>
        <dbReference type="Proteomes" id="UP000198850"/>
    </source>
</evidence>
<proteinExistence type="predicted"/>
<dbReference type="InterPro" id="IPR017946">
    <property type="entry name" value="PLC-like_Pdiesterase_TIM-brl"/>
</dbReference>
<dbReference type="Proteomes" id="UP000198850">
    <property type="component" value="Unassembled WGS sequence"/>
</dbReference>
<protein>
    <submittedName>
        <fullName evidence="1">Uncharacterized protein</fullName>
    </submittedName>
</protein>
<keyword evidence="2" id="KW-1185">Reference proteome</keyword>
<dbReference type="STRING" id="425514.SAMN05443550_105195"/>
<evidence type="ECO:0000313" key="1">
    <source>
        <dbReference type="EMBL" id="SEA78637.1"/>
    </source>
</evidence>
<sequence>MHRTAWSSFAAYKNISKRLTIQSFDVRTLQILHKTEAKIKLSLLTFGNMDLSSKLSKQGLDSAGRRKVKQAILAYGKGGVVEGLKKLVLLLISIAPILSLLSRKWWAGSCNENADLTLDGW</sequence>
<dbReference type="GO" id="GO:0006629">
    <property type="term" value="P:lipid metabolic process"/>
    <property type="evidence" value="ECO:0007669"/>
    <property type="project" value="InterPro"/>
</dbReference>
<organism evidence="1 2">
    <name type="scientific">Pedobacter hartonius</name>
    <dbReference type="NCBI Taxonomy" id="425514"/>
    <lineage>
        <taxon>Bacteria</taxon>
        <taxon>Pseudomonadati</taxon>
        <taxon>Bacteroidota</taxon>
        <taxon>Sphingobacteriia</taxon>
        <taxon>Sphingobacteriales</taxon>
        <taxon>Sphingobacteriaceae</taxon>
        <taxon>Pedobacter</taxon>
    </lineage>
</organism>
<dbReference type="Gene3D" id="3.20.20.190">
    <property type="entry name" value="Phosphatidylinositol (PI) phosphodiesterase"/>
    <property type="match status" value="1"/>
</dbReference>
<dbReference type="AlphaFoldDB" id="A0A1H4E1E4"/>
<reference evidence="1 2" key="1">
    <citation type="submission" date="2016-10" db="EMBL/GenBank/DDBJ databases">
        <authorList>
            <person name="de Groot N.N."/>
        </authorList>
    </citation>
    <scope>NUCLEOTIDE SEQUENCE [LARGE SCALE GENOMIC DNA]</scope>
    <source>
        <strain evidence="1 2">DSM 19033</strain>
    </source>
</reference>
<dbReference type="EMBL" id="FNRA01000005">
    <property type="protein sequence ID" value="SEA78637.1"/>
    <property type="molecule type" value="Genomic_DNA"/>
</dbReference>
<gene>
    <name evidence="1" type="ORF">SAMN05443550_105195</name>
</gene>
<accession>A0A1H4E1E4</accession>
<name>A0A1H4E1E4_9SPHI</name>